<dbReference type="EMBL" id="BAAAYN010000001">
    <property type="protein sequence ID" value="GAA3381985.1"/>
    <property type="molecule type" value="Genomic_DNA"/>
</dbReference>
<evidence type="ECO:0000259" key="3">
    <source>
        <dbReference type="PROSITE" id="PS51178"/>
    </source>
</evidence>
<dbReference type="InterPro" id="IPR005543">
    <property type="entry name" value="PASTA_dom"/>
</dbReference>
<comment type="caution">
    <text evidence="4">The sequence shown here is derived from an EMBL/GenBank/DDBJ whole genome shotgun (WGS) entry which is preliminary data.</text>
</comment>
<keyword evidence="5" id="KW-1185">Reference proteome</keyword>
<evidence type="ECO:0000313" key="4">
    <source>
        <dbReference type="EMBL" id="GAA3381985.1"/>
    </source>
</evidence>
<name>A0ABP6SQ79_9ACTN</name>
<dbReference type="Proteomes" id="UP001501676">
    <property type="component" value="Unassembled WGS sequence"/>
</dbReference>
<evidence type="ECO:0000313" key="5">
    <source>
        <dbReference type="Proteomes" id="UP001501676"/>
    </source>
</evidence>
<evidence type="ECO:0000256" key="2">
    <source>
        <dbReference type="SAM" id="SignalP"/>
    </source>
</evidence>
<dbReference type="PROSITE" id="PS51257">
    <property type="entry name" value="PROKAR_LIPOPROTEIN"/>
    <property type="match status" value="1"/>
</dbReference>
<dbReference type="RefSeq" id="WP_345725990.1">
    <property type="nucleotide sequence ID" value="NZ_BAAAYN010000001.1"/>
</dbReference>
<reference evidence="5" key="1">
    <citation type="journal article" date="2019" name="Int. J. Syst. Evol. Microbiol.">
        <title>The Global Catalogue of Microorganisms (GCM) 10K type strain sequencing project: providing services to taxonomists for standard genome sequencing and annotation.</title>
        <authorList>
            <consortium name="The Broad Institute Genomics Platform"/>
            <consortium name="The Broad Institute Genome Sequencing Center for Infectious Disease"/>
            <person name="Wu L."/>
            <person name="Ma J."/>
        </authorList>
    </citation>
    <scope>NUCLEOTIDE SEQUENCE [LARGE SCALE GENOMIC DNA]</scope>
    <source>
        <strain evidence="5">JCM 9458</strain>
    </source>
</reference>
<feature type="chain" id="PRO_5045943371" description="PASTA domain-containing protein" evidence="2">
    <location>
        <begin position="21"/>
        <end position="123"/>
    </location>
</feature>
<feature type="domain" description="PASTA" evidence="3">
    <location>
        <begin position="49"/>
        <end position="121"/>
    </location>
</feature>
<dbReference type="SMART" id="SM00740">
    <property type="entry name" value="PASTA"/>
    <property type="match status" value="1"/>
</dbReference>
<dbReference type="Pfam" id="PF03793">
    <property type="entry name" value="PASTA"/>
    <property type="match status" value="1"/>
</dbReference>
<gene>
    <name evidence="4" type="ORF">GCM10020369_02080</name>
</gene>
<feature type="region of interest" description="Disordered" evidence="1">
    <location>
        <begin position="20"/>
        <end position="49"/>
    </location>
</feature>
<dbReference type="PROSITE" id="PS51178">
    <property type="entry name" value="PASTA"/>
    <property type="match status" value="1"/>
</dbReference>
<proteinExistence type="predicted"/>
<dbReference type="CDD" id="cd06577">
    <property type="entry name" value="PASTA_pknB"/>
    <property type="match status" value="1"/>
</dbReference>
<dbReference type="Gene3D" id="3.30.10.20">
    <property type="match status" value="1"/>
</dbReference>
<keyword evidence="2" id="KW-0732">Signal</keyword>
<sequence>MSVRPIVGAALLLAAMAACSPGGSDPAPTPSTARTSSAPAVPTPSATATGRRVAVPDVVGLDLVVAQKTLAAAGFTTVLAPSGEFWTPEPTPPAHRVVVRTRPAAGTVVDPDRALFLLTAAER</sequence>
<accession>A0ABP6SQ79</accession>
<evidence type="ECO:0000256" key="1">
    <source>
        <dbReference type="SAM" id="MobiDB-lite"/>
    </source>
</evidence>
<feature type="signal peptide" evidence="2">
    <location>
        <begin position="1"/>
        <end position="20"/>
    </location>
</feature>
<feature type="compositionally biased region" description="Low complexity" evidence="1">
    <location>
        <begin position="30"/>
        <end position="49"/>
    </location>
</feature>
<protein>
    <recommendedName>
        <fullName evidence="3">PASTA domain-containing protein</fullName>
    </recommendedName>
</protein>
<organism evidence="4 5">
    <name type="scientific">Cryptosporangium minutisporangium</name>
    <dbReference type="NCBI Taxonomy" id="113569"/>
    <lineage>
        <taxon>Bacteria</taxon>
        <taxon>Bacillati</taxon>
        <taxon>Actinomycetota</taxon>
        <taxon>Actinomycetes</taxon>
        <taxon>Cryptosporangiales</taxon>
        <taxon>Cryptosporangiaceae</taxon>
        <taxon>Cryptosporangium</taxon>
    </lineage>
</organism>